<evidence type="ECO:0000259" key="10">
    <source>
        <dbReference type="Pfam" id="PF00432"/>
    </source>
</evidence>
<evidence type="ECO:0000313" key="12">
    <source>
        <dbReference type="Proteomes" id="UP000051952"/>
    </source>
</evidence>
<gene>
    <name evidence="11" type="ORF">BSAL_48580</name>
</gene>
<evidence type="ECO:0000256" key="9">
    <source>
        <dbReference type="RuleBase" id="RU365076"/>
    </source>
</evidence>
<comment type="cofactor">
    <cofactor evidence="9">
        <name>Zn(2+)</name>
        <dbReference type="ChEBI" id="CHEBI:29105"/>
    </cofactor>
    <text evidence="9">Binds 1 zinc ion per subunit.</text>
</comment>
<dbReference type="CDD" id="cd02894">
    <property type="entry name" value="GGTase-II"/>
    <property type="match status" value="1"/>
</dbReference>
<evidence type="ECO:0000256" key="7">
    <source>
        <dbReference type="ARBA" id="ARBA00022833"/>
    </source>
</evidence>
<proteinExistence type="inferred from homology"/>
<dbReference type="PANTHER" id="PTHR11774">
    <property type="entry name" value="GERANYLGERANYL TRANSFERASE TYPE BETA SUBUNIT"/>
    <property type="match status" value="1"/>
</dbReference>
<reference evidence="12" key="1">
    <citation type="submission" date="2015-09" db="EMBL/GenBank/DDBJ databases">
        <authorList>
            <consortium name="Pathogen Informatics"/>
        </authorList>
    </citation>
    <scope>NUCLEOTIDE SEQUENCE [LARGE SCALE GENOMIC DNA]</scope>
    <source>
        <strain evidence="12">Lake Konstanz</strain>
    </source>
</reference>
<dbReference type="Gene3D" id="1.50.10.20">
    <property type="match status" value="1"/>
</dbReference>
<evidence type="ECO:0000256" key="4">
    <source>
        <dbReference type="ARBA" id="ARBA00022679"/>
    </source>
</evidence>
<dbReference type="InterPro" id="IPR001330">
    <property type="entry name" value="Prenyltrans"/>
</dbReference>
<accession>A0A0S4KIX8</accession>
<evidence type="ECO:0000256" key="8">
    <source>
        <dbReference type="ARBA" id="ARBA00047658"/>
    </source>
</evidence>
<dbReference type="GO" id="GO:0046872">
    <property type="term" value="F:metal ion binding"/>
    <property type="evidence" value="ECO:0007669"/>
    <property type="project" value="UniProtKB-KW"/>
</dbReference>
<protein>
    <recommendedName>
        <fullName evidence="9">Geranylgeranyl transferase type-2 subunit beta</fullName>
        <ecNumber evidence="9">2.5.1.60</ecNumber>
    </recommendedName>
</protein>
<keyword evidence="6" id="KW-0677">Repeat</keyword>
<evidence type="ECO:0000256" key="2">
    <source>
        <dbReference type="ARBA" id="ARBA00011355"/>
    </source>
</evidence>
<feature type="domain" description="Prenyltransferase alpha-alpha toroid" evidence="10">
    <location>
        <begin position="22"/>
        <end position="324"/>
    </location>
</feature>
<comment type="function">
    <text evidence="9">Catalyzes the transfer of a geranylgeranyl moiety from geranylgeranyl diphosphate to both cysteines of proteins with the C-terminal sequence -XXCC, -XCXC and -CCXX.</text>
</comment>
<keyword evidence="3 9" id="KW-0637">Prenyltransferase</keyword>
<dbReference type="InterPro" id="IPR008930">
    <property type="entry name" value="Terpenoid_cyclase/PrenylTrfase"/>
</dbReference>
<evidence type="ECO:0000313" key="11">
    <source>
        <dbReference type="EMBL" id="CUI15592.1"/>
    </source>
</evidence>
<evidence type="ECO:0000256" key="5">
    <source>
        <dbReference type="ARBA" id="ARBA00022723"/>
    </source>
</evidence>
<evidence type="ECO:0000256" key="1">
    <source>
        <dbReference type="ARBA" id="ARBA00010497"/>
    </source>
</evidence>
<dbReference type="VEuPathDB" id="TriTrypDB:BSAL_48580"/>
<dbReference type="OMA" id="VKRCQCP"/>
<keyword evidence="5 9" id="KW-0479">Metal-binding</keyword>
<dbReference type="InterPro" id="IPR026873">
    <property type="entry name" value="Ptb1"/>
</dbReference>
<dbReference type="InterPro" id="IPR045089">
    <property type="entry name" value="PGGT1B-like"/>
</dbReference>
<comment type="similarity">
    <text evidence="1 9">Belongs to the protein prenyltransferase subunit beta family.</text>
</comment>
<evidence type="ECO:0000256" key="6">
    <source>
        <dbReference type="ARBA" id="ARBA00022737"/>
    </source>
</evidence>
<evidence type="ECO:0000256" key="3">
    <source>
        <dbReference type="ARBA" id="ARBA00022602"/>
    </source>
</evidence>
<comment type="subunit">
    <text evidence="2">Heterodimer of an alpha and a beta subunit.</text>
</comment>
<dbReference type="GO" id="GO:0072657">
    <property type="term" value="P:protein localization to membrane"/>
    <property type="evidence" value="ECO:0007669"/>
    <property type="project" value="UniProtKB-ARBA"/>
</dbReference>
<keyword evidence="12" id="KW-1185">Reference proteome</keyword>
<dbReference type="GO" id="GO:0004663">
    <property type="term" value="F:Rab geranylgeranyltransferase activity"/>
    <property type="evidence" value="ECO:0007669"/>
    <property type="project" value="UniProtKB-UniRule"/>
</dbReference>
<dbReference type="AlphaFoldDB" id="A0A0S4KIX8"/>
<dbReference type="Proteomes" id="UP000051952">
    <property type="component" value="Unassembled WGS sequence"/>
</dbReference>
<dbReference type="GO" id="GO:0005968">
    <property type="term" value="C:Rab-protein geranylgeranyltransferase complex"/>
    <property type="evidence" value="ECO:0007669"/>
    <property type="project" value="UniProtKB-UniRule"/>
</dbReference>
<dbReference type="EMBL" id="CYKH01002252">
    <property type="protein sequence ID" value="CUI15592.1"/>
    <property type="molecule type" value="Genomic_DNA"/>
</dbReference>
<dbReference type="OrthoDB" id="5428259at2759"/>
<dbReference type="SUPFAM" id="SSF48239">
    <property type="entry name" value="Terpenoid cyclases/Protein prenyltransferases"/>
    <property type="match status" value="1"/>
</dbReference>
<dbReference type="PANTHER" id="PTHR11774:SF11">
    <property type="entry name" value="GERANYLGERANYL TRANSFERASE TYPE-2 SUBUNIT BETA"/>
    <property type="match status" value="1"/>
</dbReference>
<sequence>MTSLEQPVDSLPKIEDTSDRLLANLHVRFVAALNDRKDSFHYWTSQHLRVSGMYWGCSALFLLNRSASVFNADDIIAFTLECQNSDGGFGGNHGQASHMLYTLSALQVLALYRGLDKCRRDDAVAWIAARQKSNGSFEGDEWGEVDTRFPYIALNALQILGRVDAINIEKAVEWILLCQNWDAGFGVSPGAESHAGQIFCCVAALCIANSLHRIDVDRLANWLAFRQLPSGGLNGRPEKKADVCYSWWVMSSLSTLQRLDWIHKDALFEYIFACQDAEDGGIADKPGNMPDVYHTFFGLCGLSLLGYQPSDPTIELREINPVYALPYDVLEELGITAERGLNVGRRSSALDVVR</sequence>
<organism evidence="11 12">
    <name type="scientific">Bodo saltans</name>
    <name type="common">Flagellated protozoan</name>
    <dbReference type="NCBI Taxonomy" id="75058"/>
    <lineage>
        <taxon>Eukaryota</taxon>
        <taxon>Discoba</taxon>
        <taxon>Euglenozoa</taxon>
        <taxon>Kinetoplastea</taxon>
        <taxon>Metakinetoplastina</taxon>
        <taxon>Eubodonida</taxon>
        <taxon>Bodonidae</taxon>
        <taxon>Bodo</taxon>
    </lineage>
</organism>
<comment type="catalytic activity">
    <reaction evidence="8 9">
        <text>geranylgeranyl diphosphate + L-cysteinyl-[protein] = S-geranylgeranyl-L-cysteinyl-[protein] + diphosphate</text>
        <dbReference type="Rhea" id="RHEA:21240"/>
        <dbReference type="Rhea" id="RHEA-COMP:10131"/>
        <dbReference type="Rhea" id="RHEA-COMP:11537"/>
        <dbReference type="ChEBI" id="CHEBI:29950"/>
        <dbReference type="ChEBI" id="CHEBI:33019"/>
        <dbReference type="ChEBI" id="CHEBI:57533"/>
        <dbReference type="ChEBI" id="CHEBI:86021"/>
        <dbReference type="EC" id="2.5.1.60"/>
    </reaction>
</comment>
<name>A0A0S4KIX8_BODSA</name>
<keyword evidence="4 9" id="KW-0808">Transferase</keyword>
<keyword evidence="7 9" id="KW-0862">Zinc</keyword>
<dbReference type="FunFam" id="1.50.10.20:FF:000012">
    <property type="entry name" value="Geranylgeranyl transferase type-2 subunit beta"/>
    <property type="match status" value="1"/>
</dbReference>
<dbReference type="Pfam" id="PF00432">
    <property type="entry name" value="Prenyltrans"/>
    <property type="match status" value="1"/>
</dbReference>
<dbReference type="EC" id="2.5.1.60" evidence="9"/>